<keyword evidence="1" id="KW-0732">Signal</keyword>
<evidence type="ECO:0000256" key="1">
    <source>
        <dbReference type="SAM" id="SignalP"/>
    </source>
</evidence>
<feature type="chain" id="PRO_5045184695" evidence="1">
    <location>
        <begin position="21"/>
        <end position="158"/>
    </location>
</feature>
<evidence type="ECO:0000313" key="3">
    <source>
        <dbReference type="Proteomes" id="UP001517247"/>
    </source>
</evidence>
<organism evidence="2 3">
    <name type="scientific">Pedobacter ureilyticus</name>
    <dbReference type="NCBI Taxonomy" id="1393051"/>
    <lineage>
        <taxon>Bacteria</taxon>
        <taxon>Pseudomonadati</taxon>
        <taxon>Bacteroidota</taxon>
        <taxon>Sphingobacteriia</taxon>
        <taxon>Sphingobacteriales</taxon>
        <taxon>Sphingobacteriaceae</taxon>
        <taxon>Pedobacter</taxon>
    </lineage>
</organism>
<dbReference type="Proteomes" id="UP001517247">
    <property type="component" value="Unassembled WGS sequence"/>
</dbReference>
<dbReference type="EMBL" id="SSHJ02000001">
    <property type="protein sequence ID" value="MFN0254745.1"/>
    <property type="molecule type" value="Genomic_DNA"/>
</dbReference>
<keyword evidence="3" id="KW-1185">Reference proteome</keyword>
<name>A0ABW9J3L8_9SPHI</name>
<protein>
    <submittedName>
        <fullName evidence="2">Uncharacterized protein</fullName>
    </submittedName>
</protein>
<gene>
    <name evidence="2" type="ORF">E6A44_004130</name>
</gene>
<accession>A0ABW9J3L8</accession>
<evidence type="ECO:0000313" key="2">
    <source>
        <dbReference type="EMBL" id="MFN0254745.1"/>
    </source>
</evidence>
<comment type="caution">
    <text evidence="2">The sequence shown here is derived from an EMBL/GenBank/DDBJ whole genome shotgun (WGS) entry which is preliminary data.</text>
</comment>
<proteinExistence type="predicted"/>
<sequence>MFGKLICSLLLSLCFLSANAQQNAAKLRSAVGQLISKNLQNDKIKDSTAVYATALLVDVDIVKGKQLLKYEFNNYEFQRFFSGLSALEKLDYSSLLKKQKSGKFIYQIYITVTNSTYNPAVIDIETAEQAVVKLLAQATGERESLGSLMIKLDKKVYH</sequence>
<dbReference type="RefSeq" id="WP_138721878.1">
    <property type="nucleotide sequence ID" value="NZ_SSHJ02000001.1"/>
</dbReference>
<reference evidence="2 3" key="1">
    <citation type="submission" date="2024-12" db="EMBL/GenBank/DDBJ databases">
        <authorList>
            <person name="Hu S."/>
        </authorList>
    </citation>
    <scope>NUCLEOTIDE SEQUENCE [LARGE SCALE GENOMIC DNA]</scope>
    <source>
        <strain evidence="2 3">THG-T11</strain>
    </source>
</reference>
<feature type="signal peptide" evidence="1">
    <location>
        <begin position="1"/>
        <end position="20"/>
    </location>
</feature>